<feature type="compositionally biased region" description="Acidic residues" evidence="1">
    <location>
        <begin position="175"/>
        <end position="188"/>
    </location>
</feature>
<dbReference type="EMBL" id="MCGO01000006">
    <property type="protein sequence ID" value="ORY51118.1"/>
    <property type="molecule type" value="Genomic_DNA"/>
</dbReference>
<proteinExistence type="predicted"/>
<dbReference type="AlphaFoldDB" id="A0A1Y2CVR5"/>
<keyword evidence="3" id="KW-1185">Reference proteome</keyword>
<feature type="region of interest" description="Disordered" evidence="1">
    <location>
        <begin position="166"/>
        <end position="197"/>
    </location>
</feature>
<dbReference type="Proteomes" id="UP000193642">
    <property type="component" value="Unassembled WGS sequence"/>
</dbReference>
<name>A0A1Y2CVR5_9FUNG</name>
<accession>A0A1Y2CVR5</accession>
<sequence>MSVQDRFALVILSLLVGICILRRYNYAASLETSKITSFDDIIEHRRGSLSVSPSNASLPSVATTSGTQTLRHQTSFIVAKPSLSMWSPSISGRPLILQPRLESTGISVPHNLVPKPSLVSVVNRNVANDSPSSSPDESSWRIVKYPAGGGVEGGGAVDIRRWFTSKSAGSRSSEEFDDEGGSEWDGTETEVGSVASSSCGASGLVGVVWMK</sequence>
<protein>
    <submittedName>
        <fullName evidence="2">Uncharacterized protein</fullName>
    </submittedName>
</protein>
<reference evidence="2 3" key="1">
    <citation type="submission" date="2016-07" db="EMBL/GenBank/DDBJ databases">
        <title>Pervasive Adenine N6-methylation of Active Genes in Fungi.</title>
        <authorList>
            <consortium name="DOE Joint Genome Institute"/>
            <person name="Mondo S.J."/>
            <person name="Dannebaum R.O."/>
            <person name="Kuo R.C."/>
            <person name="Labutti K."/>
            <person name="Haridas S."/>
            <person name="Kuo A."/>
            <person name="Salamov A."/>
            <person name="Ahrendt S.R."/>
            <person name="Lipzen A."/>
            <person name="Sullivan W."/>
            <person name="Andreopoulos W.B."/>
            <person name="Clum A."/>
            <person name="Lindquist E."/>
            <person name="Daum C."/>
            <person name="Ramamoorthy G.K."/>
            <person name="Gryganskyi A."/>
            <person name="Culley D."/>
            <person name="Magnuson J.K."/>
            <person name="James T.Y."/>
            <person name="O'Malley M.A."/>
            <person name="Stajich J.E."/>
            <person name="Spatafora J.W."/>
            <person name="Visel A."/>
            <person name="Grigoriev I.V."/>
        </authorList>
    </citation>
    <scope>NUCLEOTIDE SEQUENCE [LARGE SCALE GENOMIC DNA]</scope>
    <source>
        <strain evidence="2 3">JEL800</strain>
    </source>
</reference>
<evidence type="ECO:0000313" key="2">
    <source>
        <dbReference type="EMBL" id="ORY51118.1"/>
    </source>
</evidence>
<comment type="caution">
    <text evidence="2">The sequence shown here is derived from an EMBL/GenBank/DDBJ whole genome shotgun (WGS) entry which is preliminary data.</text>
</comment>
<evidence type="ECO:0000313" key="3">
    <source>
        <dbReference type="Proteomes" id="UP000193642"/>
    </source>
</evidence>
<gene>
    <name evidence="2" type="ORF">BCR33DRAFT_713031</name>
</gene>
<evidence type="ECO:0000256" key="1">
    <source>
        <dbReference type="SAM" id="MobiDB-lite"/>
    </source>
</evidence>
<dbReference type="OrthoDB" id="10376952at2759"/>
<organism evidence="2 3">
    <name type="scientific">Rhizoclosmatium globosum</name>
    <dbReference type="NCBI Taxonomy" id="329046"/>
    <lineage>
        <taxon>Eukaryota</taxon>
        <taxon>Fungi</taxon>
        <taxon>Fungi incertae sedis</taxon>
        <taxon>Chytridiomycota</taxon>
        <taxon>Chytridiomycota incertae sedis</taxon>
        <taxon>Chytridiomycetes</taxon>
        <taxon>Chytridiales</taxon>
        <taxon>Chytriomycetaceae</taxon>
        <taxon>Rhizoclosmatium</taxon>
    </lineage>
</organism>